<dbReference type="EMBL" id="GBRH01278507">
    <property type="protein sequence ID" value="JAD19388.1"/>
    <property type="molecule type" value="Transcribed_RNA"/>
</dbReference>
<dbReference type="AlphaFoldDB" id="A0A0A8Y2G3"/>
<organism evidence="2">
    <name type="scientific">Arundo donax</name>
    <name type="common">Giant reed</name>
    <name type="synonym">Donax arundinaceus</name>
    <dbReference type="NCBI Taxonomy" id="35708"/>
    <lineage>
        <taxon>Eukaryota</taxon>
        <taxon>Viridiplantae</taxon>
        <taxon>Streptophyta</taxon>
        <taxon>Embryophyta</taxon>
        <taxon>Tracheophyta</taxon>
        <taxon>Spermatophyta</taxon>
        <taxon>Magnoliopsida</taxon>
        <taxon>Liliopsida</taxon>
        <taxon>Poales</taxon>
        <taxon>Poaceae</taxon>
        <taxon>PACMAD clade</taxon>
        <taxon>Arundinoideae</taxon>
        <taxon>Arundineae</taxon>
        <taxon>Arundo</taxon>
    </lineage>
</organism>
<proteinExistence type="predicted"/>
<feature type="compositionally biased region" description="Polar residues" evidence="1">
    <location>
        <begin position="65"/>
        <end position="81"/>
    </location>
</feature>
<accession>A0A0A8Y2G3</accession>
<reference evidence="2" key="2">
    <citation type="journal article" date="2015" name="Data Brief">
        <title>Shoot transcriptome of the giant reed, Arundo donax.</title>
        <authorList>
            <person name="Barrero R.A."/>
            <person name="Guerrero F.D."/>
            <person name="Moolhuijzen P."/>
            <person name="Goolsby J.A."/>
            <person name="Tidwell J."/>
            <person name="Bellgard S.E."/>
            <person name="Bellgard M.I."/>
        </authorList>
    </citation>
    <scope>NUCLEOTIDE SEQUENCE</scope>
    <source>
        <tissue evidence="2">Shoot tissue taken approximately 20 cm above the soil surface</tissue>
    </source>
</reference>
<reference evidence="2" key="1">
    <citation type="submission" date="2014-09" db="EMBL/GenBank/DDBJ databases">
        <authorList>
            <person name="Magalhaes I.L.F."/>
            <person name="Oliveira U."/>
            <person name="Santos F.R."/>
            <person name="Vidigal T.H.D.A."/>
            <person name="Brescovit A.D."/>
            <person name="Santos A.J."/>
        </authorList>
    </citation>
    <scope>NUCLEOTIDE SEQUENCE</scope>
    <source>
        <tissue evidence="2">Shoot tissue taken approximately 20 cm above the soil surface</tissue>
    </source>
</reference>
<feature type="compositionally biased region" description="Low complexity" evidence="1">
    <location>
        <begin position="36"/>
        <end position="57"/>
    </location>
</feature>
<protein>
    <submittedName>
        <fullName evidence="2">Uncharacterized protein</fullName>
    </submittedName>
</protein>
<name>A0A0A8Y2G3_ARUDO</name>
<feature type="region of interest" description="Disordered" evidence="1">
    <location>
        <begin position="1"/>
        <end position="81"/>
    </location>
</feature>
<feature type="compositionally biased region" description="Polar residues" evidence="1">
    <location>
        <begin position="9"/>
        <end position="24"/>
    </location>
</feature>
<sequence length="81" mass="8287">MVPKLMYTTELSSNLSSQAHTSAAGTDRGCRPLRHPAPAARPRARPGNPGPRAALPGTSPRAGGSCSTRTPSCRGSRGSCS</sequence>
<evidence type="ECO:0000256" key="1">
    <source>
        <dbReference type="SAM" id="MobiDB-lite"/>
    </source>
</evidence>
<evidence type="ECO:0000313" key="2">
    <source>
        <dbReference type="EMBL" id="JAD19388.1"/>
    </source>
</evidence>